<sequence>MTVSSFLSWNCSADTGRTVLGEHRLVTSELTNSETMAHTTCDQCQLVENATNSAADESEKDRNENMTEVDYSAPQ</sequence>
<reference evidence="3" key="1">
    <citation type="journal article" date="2015" name="Nat. Genet.">
        <title>The genome and transcriptome of the zoonotic hookworm Ancylostoma ceylanicum identify infection-specific gene families.</title>
        <authorList>
            <person name="Schwarz E.M."/>
            <person name="Hu Y."/>
            <person name="Antoshechkin I."/>
            <person name="Miller M.M."/>
            <person name="Sternberg P.W."/>
            <person name="Aroian R.V."/>
        </authorList>
    </citation>
    <scope>NUCLEOTIDE SEQUENCE</scope>
    <source>
        <strain evidence="3">HY135</strain>
    </source>
</reference>
<name>A0A016WWX1_9BILA</name>
<comment type="caution">
    <text evidence="2">The sequence shown here is derived from an EMBL/GenBank/DDBJ whole genome shotgun (WGS) entry which is preliminary data.</text>
</comment>
<dbReference type="AlphaFoldDB" id="A0A016WWX1"/>
<keyword evidence="3" id="KW-1185">Reference proteome</keyword>
<evidence type="ECO:0000313" key="3">
    <source>
        <dbReference type="Proteomes" id="UP000024635"/>
    </source>
</evidence>
<gene>
    <name evidence="2" type="primary">Acey_s0470.g2032</name>
    <name evidence="2" type="ORF">Y032_0470g2032</name>
</gene>
<feature type="region of interest" description="Disordered" evidence="1">
    <location>
        <begin position="50"/>
        <end position="75"/>
    </location>
</feature>
<dbReference type="EMBL" id="JARK01000070">
    <property type="protein sequence ID" value="EYC44165.1"/>
    <property type="molecule type" value="Genomic_DNA"/>
</dbReference>
<evidence type="ECO:0000256" key="1">
    <source>
        <dbReference type="SAM" id="MobiDB-lite"/>
    </source>
</evidence>
<dbReference type="Proteomes" id="UP000024635">
    <property type="component" value="Unassembled WGS sequence"/>
</dbReference>
<evidence type="ECO:0000313" key="2">
    <source>
        <dbReference type="EMBL" id="EYC44165.1"/>
    </source>
</evidence>
<proteinExistence type="predicted"/>
<organism evidence="2 3">
    <name type="scientific">Ancylostoma ceylanicum</name>
    <dbReference type="NCBI Taxonomy" id="53326"/>
    <lineage>
        <taxon>Eukaryota</taxon>
        <taxon>Metazoa</taxon>
        <taxon>Ecdysozoa</taxon>
        <taxon>Nematoda</taxon>
        <taxon>Chromadorea</taxon>
        <taxon>Rhabditida</taxon>
        <taxon>Rhabditina</taxon>
        <taxon>Rhabditomorpha</taxon>
        <taxon>Strongyloidea</taxon>
        <taxon>Ancylostomatidae</taxon>
        <taxon>Ancylostomatinae</taxon>
        <taxon>Ancylostoma</taxon>
    </lineage>
</organism>
<accession>A0A016WWX1</accession>
<protein>
    <submittedName>
        <fullName evidence="2">Uncharacterized protein</fullName>
    </submittedName>
</protein>